<comment type="caution">
    <text evidence="1">The sequence shown here is derived from an EMBL/GenBank/DDBJ whole genome shotgun (WGS) entry which is preliminary data.</text>
</comment>
<dbReference type="EMBL" id="JACAZI010000016">
    <property type="protein sequence ID" value="KAF7343361.1"/>
    <property type="molecule type" value="Genomic_DNA"/>
</dbReference>
<dbReference type="Proteomes" id="UP000620124">
    <property type="component" value="Unassembled WGS sequence"/>
</dbReference>
<name>A0A8H7CPB7_9AGAR</name>
<dbReference type="AlphaFoldDB" id="A0A8H7CPB7"/>
<accession>A0A8H7CPB7</accession>
<organism evidence="1 2">
    <name type="scientific">Mycena venus</name>
    <dbReference type="NCBI Taxonomy" id="2733690"/>
    <lineage>
        <taxon>Eukaryota</taxon>
        <taxon>Fungi</taxon>
        <taxon>Dikarya</taxon>
        <taxon>Basidiomycota</taxon>
        <taxon>Agaricomycotina</taxon>
        <taxon>Agaricomycetes</taxon>
        <taxon>Agaricomycetidae</taxon>
        <taxon>Agaricales</taxon>
        <taxon>Marasmiineae</taxon>
        <taxon>Mycenaceae</taxon>
        <taxon>Mycena</taxon>
    </lineage>
</organism>
<reference evidence="1" key="1">
    <citation type="submission" date="2020-05" db="EMBL/GenBank/DDBJ databases">
        <title>Mycena genomes resolve the evolution of fungal bioluminescence.</title>
        <authorList>
            <person name="Tsai I.J."/>
        </authorList>
    </citation>
    <scope>NUCLEOTIDE SEQUENCE</scope>
    <source>
        <strain evidence="1">CCC161011</strain>
    </source>
</reference>
<protein>
    <submittedName>
        <fullName evidence="1">Uncharacterized protein</fullName>
    </submittedName>
</protein>
<proteinExistence type="predicted"/>
<evidence type="ECO:0000313" key="1">
    <source>
        <dbReference type="EMBL" id="KAF7343361.1"/>
    </source>
</evidence>
<gene>
    <name evidence="1" type="ORF">MVEN_01768400</name>
</gene>
<evidence type="ECO:0000313" key="2">
    <source>
        <dbReference type="Proteomes" id="UP000620124"/>
    </source>
</evidence>
<sequence>MHASSLLQHRWTLMMASESHVCYFHFSSYESNSIGVYRPRSLTLGSQVLMQLNGDNTTMIQDNYRAGRFNF</sequence>
<keyword evidence="2" id="KW-1185">Reference proteome</keyword>